<reference evidence="1 2" key="1">
    <citation type="journal article" date="2007" name="Photosyn. Res.">
        <title>Complete nucleotide sequence of the freshwater unicellular cyanobacterium Synechococcus elongatus PCC 6301 chromosome: gene content and organization.</title>
        <authorList>
            <person name="Sugita C."/>
            <person name="Ogata K."/>
            <person name="Shikata M."/>
            <person name="Jikuya H."/>
            <person name="Takano J."/>
            <person name="Furumichi M."/>
            <person name="Kanehisa M."/>
            <person name="Omata T."/>
            <person name="Sugiura M."/>
            <person name="Sugita M."/>
        </authorList>
    </citation>
    <scope>NUCLEOTIDE SEQUENCE [LARGE SCALE GENOMIC DNA]</scope>
    <source>
        <strain evidence="2">ATCC 27144 / PCC 6301 / SAUG 1402/1</strain>
    </source>
</reference>
<dbReference type="RefSeq" id="WP_011243453.1">
    <property type="nucleotide sequence ID" value="NC_006576.1"/>
</dbReference>
<sequence>MTFIQAIGTVYRPDAPGYLVNESSLEKIDHPWRSLVQSLLEGCQSCVGASLHSLYLRGSIPQGKAIQGISDLDSILVWQHQSPDPAAIDHLQQQLQRQAPFCQGIEIAVIGYDALQVNRSLQTLLKIQGLCLWGQDLITTWPAVQVGPQLLIHQPHLERDLAAVQHELRQLLPSSPRFHVRMRESCRWITKRLLRTGYELVMEREQAYTRDLYPCYVGFARHYPEQAGAMYKALELAIAPSRHRAGLLLFLQQLGPYLLQQANSLH</sequence>
<accession>A0A0H3K2X8</accession>
<name>A0A0H3K2X8_SYNP6</name>
<dbReference type="eggNOG" id="COG1708">
    <property type="taxonomic scope" value="Bacteria"/>
</dbReference>
<evidence type="ECO:0000313" key="2">
    <source>
        <dbReference type="Proteomes" id="UP000001175"/>
    </source>
</evidence>
<evidence type="ECO:0000313" key="1">
    <source>
        <dbReference type="EMBL" id="BAD79331.1"/>
    </source>
</evidence>
<evidence type="ECO:0008006" key="3">
    <source>
        <dbReference type="Google" id="ProtNLM"/>
    </source>
</evidence>
<proteinExistence type="predicted"/>
<dbReference type="KEGG" id="syc:syc1141_c"/>
<organism evidence="1 2">
    <name type="scientific">Synechococcus sp. (strain ATCC 27144 / PCC 6301 / SAUG 1402/1)</name>
    <name type="common">Anacystis nidulans</name>
    <dbReference type="NCBI Taxonomy" id="269084"/>
    <lineage>
        <taxon>Bacteria</taxon>
        <taxon>Bacillati</taxon>
        <taxon>Cyanobacteriota</taxon>
        <taxon>Cyanophyceae</taxon>
        <taxon>Synechococcales</taxon>
        <taxon>Synechococcaceae</taxon>
        <taxon>Synechococcus</taxon>
    </lineage>
</organism>
<gene>
    <name evidence="1" type="ordered locus">syc1141_c</name>
</gene>
<dbReference type="EMBL" id="AP008231">
    <property type="protein sequence ID" value="BAD79331.1"/>
    <property type="molecule type" value="Genomic_DNA"/>
</dbReference>
<dbReference type="Proteomes" id="UP000001175">
    <property type="component" value="Chromosome"/>
</dbReference>
<dbReference type="AlphaFoldDB" id="A0A0H3K2X8"/>
<protein>
    <recommendedName>
        <fullName evidence="3">Polymerase nucleotidyl transferase domain-containing protein</fullName>
    </recommendedName>
</protein>